<dbReference type="Pfam" id="PF03776">
    <property type="entry name" value="MinE"/>
    <property type="match status" value="1"/>
</dbReference>
<organism evidence="7 8">
    <name type="scientific">Nitrospirillum viridazoti CBAmc</name>
    <dbReference type="NCBI Taxonomy" id="1441467"/>
    <lineage>
        <taxon>Bacteria</taxon>
        <taxon>Pseudomonadati</taxon>
        <taxon>Pseudomonadota</taxon>
        <taxon>Alphaproteobacteria</taxon>
        <taxon>Rhodospirillales</taxon>
        <taxon>Azospirillaceae</taxon>
        <taxon>Nitrospirillum</taxon>
        <taxon>Nitrospirillum viridazoti</taxon>
    </lineage>
</organism>
<evidence type="ECO:0000256" key="5">
    <source>
        <dbReference type="ARBA" id="ARBA00025265"/>
    </source>
</evidence>
<comment type="function">
    <text evidence="5 6">Prevents the cell division inhibition by proteins MinC and MinD at internal division sites while permitting inhibition at polar sites. This ensures cell division at the proper site by restricting the formation of a division septum at the midpoint of the long axis of the cell.</text>
</comment>
<dbReference type="InterPro" id="IPR036707">
    <property type="entry name" value="MinE_sf"/>
</dbReference>
<keyword evidence="3 6" id="KW-0132">Cell division</keyword>
<dbReference type="RefSeq" id="WP_088870967.1">
    <property type="nucleotide sequence ID" value="NZ_CP022110.1"/>
</dbReference>
<dbReference type="AlphaFoldDB" id="A0A248JNH7"/>
<evidence type="ECO:0000256" key="4">
    <source>
        <dbReference type="ARBA" id="ARBA00023306"/>
    </source>
</evidence>
<evidence type="ECO:0000313" key="7">
    <source>
        <dbReference type="EMBL" id="ASG20051.1"/>
    </source>
</evidence>
<dbReference type="NCBIfam" id="TIGR01215">
    <property type="entry name" value="minE"/>
    <property type="match status" value="1"/>
</dbReference>
<dbReference type="HAMAP" id="MF_00262">
    <property type="entry name" value="MinE"/>
    <property type="match status" value="1"/>
</dbReference>
<dbReference type="InterPro" id="IPR005527">
    <property type="entry name" value="MinE"/>
</dbReference>
<dbReference type="EMBL" id="CP022110">
    <property type="protein sequence ID" value="ASG20051.1"/>
    <property type="molecule type" value="Genomic_DNA"/>
</dbReference>
<dbReference type="GO" id="GO:0032955">
    <property type="term" value="P:regulation of division septum assembly"/>
    <property type="evidence" value="ECO:0007669"/>
    <property type="project" value="InterPro"/>
</dbReference>
<evidence type="ECO:0000256" key="2">
    <source>
        <dbReference type="ARBA" id="ARBA00020112"/>
    </source>
</evidence>
<proteinExistence type="inferred from homology"/>
<keyword evidence="4 6" id="KW-0131">Cell cycle</keyword>
<evidence type="ECO:0000256" key="1">
    <source>
        <dbReference type="ARBA" id="ARBA00008168"/>
    </source>
</evidence>
<accession>A0A248JNH7</accession>
<evidence type="ECO:0000256" key="6">
    <source>
        <dbReference type="HAMAP-Rule" id="MF_00262"/>
    </source>
</evidence>
<dbReference type="KEGG" id="nao:Y958_03810"/>
<dbReference type="Gene3D" id="3.30.1070.10">
    <property type="entry name" value="Cell division topological specificity factor MinE"/>
    <property type="match status" value="1"/>
</dbReference>
<protein>
    <recommendedName>
        <fullName evidence="2 6">Cell division topological specificity factor</fullName>
    </recommendedName>
</protein>
<name>A0A248JNH7_9PROT</name>
<keyword evidence="8" id="KW-1185">Reference proteome</keyword>
<dbReference type="NCBIfam" id="NF001422">
    <property type="entry name" value="PRK00296.1"/>
    <property type="match status" value="1"/>
</dbReference>
<comment type="similarity">
    <text evidence="1 6">Belongs to the MinE family.</text>
</comment>
<dbReference type="Proteomes" id="UP000197153">
    <property type="component" value="Chromosome 1"/>
</dbReference>
<evidence type="ECO:0000313" key="8">
    <source>
        <dbReference type="Proteomes" id="UP000197153"/>
    </source>
</evidence>
<dbReference type="SUPFAM" id="SSF55229">
    <property type="entry name" value="Cell division protein MinE topological specificity domain"/>
    <property type="match status" value="1"/>
</dbReference>
<evidence type="ECO:0000256" key="3">
    <source>
        <dbReference type="ARBA" id="ARBA00022618"/>
    </source>
</evidence>
<dbReference type="GO" id="GO:0051301">
    <property type="term" value="P:cell division"/>
    <property type="evidence" value="ECO:0007669"/>
    <property type="project" value="UniProtKB-KW"/>
</dbReference>
<dbReference type="GO" id="GO:0042802">
    <property type="term" value="F:identical protein binding"/>
    <property type="evidence" value="ECO:0007669"/>
    <property type="project" value="UniProtKB-ARBA"/>
</dbReference>
<reference evidence="7 8" key="1">
    <citation type="submission" date="2017-06" db="EMBL/GenBank/DDBJ databases">
        <title>Complete genome sequence of Nitrospirillum amazonense strain CBAmC, an endophytic nitrogen-fixing and plant growth-promoting bacterium, isolated from sugarcane.</title>
        <authorList>
            <person name="Schwab S."/>
            <person name="dos Santos Teixeira K.R."/>
            <person name="Simoes Araujo J.L."/>
            <person name="Soares Vidal M."/>
            <person name="Borges de Freitas H.R."/>
            <person name="Rivello Crivelaro A.L."/>
            <person name="Bueno de Camargo Nunes A."/>
            <person name="dos Santos C.M."/>
            <person name="Palmeira da Silva Rosa D."/>
            <person name="da Silva Padilha D."/>
            <person name="da Silva E."/>
            <person name="Araujo Terra L."/>
            <person name="Soares Mendes V."/>
            <person name="Farinelli L."/>
            <person name="Magalhaes Cruz L."/>
            <person name="Baldani J.I."/>
        </authorList>
    </citation>
    <scope>NUCLEOTIDE SEQUENCE [LARGE SCALE GENOMIC DNA]</scope>
    <source>
        <strain evidence="7 8">CBAmC</strain>
    </source>
</reference>
<sequence length="103" mass="11026">MSIFDFFRTPKKASAADQAKERLQIVLAHERAGRDSPDFLPQLQKELLDVIKKYVSIDDDKVAVKLDRASGYSTLEVNVELPAPAKGAARAASGGKVAAAGNA</sequence>
<dbReference type="FunFam" id="3.30.1070.10:FF:000001">
    <property type="entry name" value="Cell division topological specificity factor"/>
    <property type="match status" value="1"/>
</dbReference>
<gene>
    <name evidence="6" type="primary">minE</name>
    <name evidence="7" type="ORF">Y958_03810</name>
</gene>